<reference evidence="3 4" key="1">
    <citation type="submission" date="2017-07" db="EMBL/GenBank/DDBJ databases">
        <title>Complete genome sequence of Oryzomicrobium terrae TPP412.</title>
        <authorList>
            <person name="Chiu L.-W."/>
            <person name="Lo K.-J."/>
            <person name="Tsai Y.-M."/>
            <person name="Lin S.-S."/>
            <person name="Kuo C.-H."/>
            <person name="Liu C.-T."/>
        </authorList>
    </citation>
    <scope>NUCLEOTIDE SEQUENCE [LARGE SCALE GENOMIC DNA]</scope>
    <source>
        <strain evidence="3 4">TPP412</strain>
    </source>
</reference>
<dbReference type="PANTHER" id="PTHR33525">
    <property type="match status" value="1"/>
</dbReference>
<dbReference type="KEGG" id="otr:OTERR_22380"/>
<accession>A0A5C1EAP0</accession>
<evidence type="ECO:0000259" key="2">
    <source>
        <dbReference type="PROSITE" id="PS51833"/>
    </source>
</evidence>
<feature type="compositionally biased region" description="Pro residues" evidence="1">
    <location>
        <begin position="290"/>
        <end position="304"/>
    </location>
</feature>
<gene>
    <name evidence="3" type="ORF">OTERR_22380</name>
</gene>
<feature type="domain" description="HDOD" evidence="2">
    <location>
        <begin position="21"/>
        <end position="220"/>
    </location>
</feature>
<dbReference type="InterPro" id="IPR013976">
    <property type="entry name" value="HDOD"/>
</dbReference>
<dbReference type="EMBL" id="CP022579">
    <property type="protein sequence ID" value="QEL65714.1"/>
    <property type="molecule type" value="Genomic_DNA"/>
</dbReference>
<feature type="region of interest" description="Disordered" evidence="1">
    <location>
        <begin position="265"/>
        <end position="304"/>
    </location>
</feature>
<dbReference type="SUPFAM" id="SSF109604">
    <property type="entry name" value="HD-domain/PDEase-like"/>
    <property type="match status" value="1"/>
</dbReference>
<dbReference type="PANTHER" id="PTHR33525:SF4">
    <property type="entry name" value="CYCLIC DI-GMP PHOSPHODIESTERASE CDGJ"/>
    <property type="match status" value="1"/>
</dbReference>
<dbReference type="RefSeq" id="WP_223115938.1">
    <property type="nucleotide sequence ID" value="NZ_CP022579.1"/>
</dbReference>
<sequence length="304" mass="33882">MIETTLPDLDSWVTYFSEHEIPVLRHTGRQLESLAENVDRVNGRDISAVALHDPLMTVRVLAYIQPYRGKRLQGEITTVEQAVMMLGIEPFFRHFSKVLVVEDTLKTHPQALLGLLHVARRAQRASRYAYDWALWRHDLNAEEVRIAALLHDLAEILLWCFAPHLALEIQARQHADRSLRSAVVQDQVLGIQLSELQQALCHAWALPDLLPRLMDDQHASHPRVRNVILAVNLARHSANGWDDAALPDDYTAIGELLNLTPEAVRARVGAPPPEGSADAEAEVTAADGETPPPPPPAEVPPQPQ</sequence>
<evidence type="ECO:0000313" key="3">
    <source>
        <dbReference type="EMBL" id="QEL65714.1"/>
    </source>
</evidence>
<dbReference type="Proteomes" id="UP000323671">
    <property type="component" value="Chromosome"/>
</dbReference>
<dbReference type="Pfam" id="PF08668">
    <property type="entry name" value="HDOD"/>
    <property type="match status" value="1"/>
</dbReference>
<evidence type="ECO:0000256" key="1">
    <source>
        <dbReference type="SAM" id="MobiDB-lite"/>
    </source>
</evidence>
<evidence type="ECO:0000313" key="4">
    <source>
        <dbReference type="Proteomes" id="UP000323671"/>
    </source>
</evidence>
<dbReference type="AlphaFoldDB" id="A0A5C1EAP0"/>
<keyword evidence="4" id="KW-1185">Reference proteome</keyword>
<name>A0A5C1EAP0_9RHOO</name>
<proteinExistence type="predicted"/>
<organism evidence="3 4">
    <name type="scientific">Oryzomicrobium terrae</name>
    <dbReference type="NCBI Taxonomy" id="1735038"/>
    <lineage>
        <taxon>Bacteria</taxon>
        <taxon>Pseudomonadati</taxon>
        <taxon>Pseudomonadota</taxon>
        <taxon>Betaproteobacteria</taxon>
        <taxon>Rhodocyclales</taxon>
        <taxon>Rhodocyclaceae</taxon>
        <taxon>Oryzomicrobium</taxon>
    </lineage>
</organism>
<dbReference type="PROSITE" id="PS51833">
    <property type="entry name" value="HDOD"/>
    <property type="match status" value="1"/>
</dbReference>
<dbReference type="InterPro" id="IPR052340">
    <property type="entry name" value="RNase_Y/CdgJ"/>
</dbReference>
<protein>
    <recommendedName>
        <fullName evidence="2">HDOD domain-containing protein</fullName>
    </recommendedName>
</protein>
<dbReference type="Gene3D" id="1.10.3210.10">
    <property type="entry name" value="Hypothetical protein af1432"/>
    <property type="match status" value="1"/>
</dbReference>